<sequence>MMQSEFETTIKSLEALLDNDKRKDQQREDLLTNQGELEAKIQVLEALADDQKRKRTKAEDDLRTSTDRLHESENARERQCASRDVEDHLDWFGALQLTQRVLRHVDGDNNDETSTAAVHEDTPGPWAQCHADLRTLHRYMKTISSRHTDAALATRFQALSSGSSSPSPRKRRRTDDASRS</sequence>
<evidence type="ECO:0000313" key="3">
    <source>
        <dbReference type="Proteomes" id="UP001556367"/>
    </source>
</evidence>
<protein>
    <submittedName>
        <fullName evidence="2">Uncharacterized protein</fullName>
    </submittedName>
</protein>
<reference evidence="3" key="1">
    <citation type="submission" date="2024-06" db="EMBL/GenBank/DDBJ databases">
        <title>Multi-omics analyses provide insights into the biosynthesis of the anticancer antibiotic pleurotin in Hohenbuehelia grisea.</title>
        <authorList>
            <person name="Weaver J.A."/>
            <person name="Alberti F."/>
        </authorList>
    </citation>
    <scope>NUCLEOTIDE SEQUENCE [LARGE SCALE GENOMIC DNA]</scope>
    <source>
        <strain evidence="3">T-177</strain>
    </source>
</reference>
<keyword evidence="3" id="KW-1185">Reference proteome</keyword>
<evidence type="ECO:0000256" key="1">
    <source>
        <dbReference type="SAM" id="MobiDB-lite"/>
    </source>
</evidence>
<evidence type="ECO:0000313" key="2">
    <source>
        <dbReference type="EMBL" id="KAL0952520.1"/>
    </source>
</evidence>
<organism evidence="2 3">
    <name type="scientific">Hohenbuehelia grisea</name>
    <dbReference type="NCBI Taxonomy" id="104357"/>
    <lineage>
        <taxon>Eukaryota</taxon>
        <taxon>Fungi</taxon>
        <taxon>Dikarya</taxon>
        <taxon>Basidiomycota</taxon>
        <taxon>Agaricomycotina</taxon>
        <taxon>Agaricomycetes</taxon>
        <taxon>Agaricomycetidae</taxon>
        <taxon>Agaricales</taxon>
        <taxon>Pleurotineae</taxon>
        <taxon>Pleurotaceae</taxon>
        <taxon>Hohenbuehelia</taxon>
    </lineage>
</organism>
<dbReference type="EMBL" id="JASNQZ010000010">
    <property type="protein sequence ID" value="KAL0952520.1"/>
    <property type="molecule type" value="Genomic_DNA"/>
</dbReference>
<gene>
    <name evidence="2" type="ORF">HGRIS_006781</name>
</gene>
<feature type="region of interest" description="Disordered" evidence="1">
    <location>
        <begin position="157"/>
        <end position="180"/>
    </location>
</feature>
<dbReference type="Proteomes" id="UP001556367">
    <property type="component" value="Unassembled WGS sequence"/>
</dbReference>
<comment type="caution">
    <text evidence="2">The sequence shown here is derived from an EMBL/GenBank/DDBJ whole genome shotgun (WGS) entry which is preliminary data.</text>
</comment>
<proteinExistence type="predicted"/>
<feature type="region of interest" description="Disordered" evidence="1">
    <location>
        <begin position="46"/>
        <end position="82"/>
    </location>
</feature>
<accession>A0ABR3JA11</accession>
<name>A0ABR3JA11_9AGAR</name>
<feature type="compositionally biased region" description="Basic and acidic residues" evidence="1">
    <location>
        <begin position="49"/>
        <end position="82"/>
    </location>
</feature>